<evidence type="ECO:0000256" key="9">
    <source>
        <dbReference type="ARBA" id="ARBA00023002"/>
    </source>
</evidence>
<evidence type="ECO:0000259" key="20">
    <source>
        <dbReference type="PROSITE" id="PS50873"/>
    </source>
</evidence>
<dbReference type="PROSITE" id="PS50873">
    <property type="entry name" value="PEROXIDASE_4"/>
    <property type="match status" value="1"/>
</dbReference>
<evidence type="ECO:0000256" key="4">
    <source>
        <dbReference type="ARBA" id="ARBA00012313"/>
    </source>
</evidence>
<feature type="binding site" evidence="16">
    <location>
        <position position="79"/>
    </location>
    <ligand>
        <name>Ca(2+)</name>
        <dbReference type="ChEBI" id="CHEBI:29108"/>
        <label>1</label>
    </ligand>
</feature>
<evidence type="ECO:0000256" key="17">
    <source>
        <dbReference type="PIRSR" id="PIRSR600823-4"/>
    </source>
</evidence>
<comment type="similarity">
    <text evidence="19">Belongs to the peroxidase family. Classical plant (class III) peroxidase subfamily.</text>
</comment>
<dbReference type="EMBL" id="FJ157350">
    <property type="protein sequence ID" value="ACI03400.1"/>
    <property type="molecule type" value="mRNA"/>
</dbReference>
<feature type="binding site" description="axial binding residue" evidence="16">
    <location>
        <position position="197"/>
    </location>
    <ligand>
        <name>heme b</name>
        <dbReference type="ChEBI" id="CHEBI:60344"/>
    </ligand>
    <ligandPart>
        <name>Fe</name>
        <dbReference type="ChEBI" id="CHEBI:18248"/>
    </ligandPart>
</feature>
<feature type="disulfide bond" evidence="18">
    <location>
        <begin position="38"/>
        <end position="118"/>
    </location>
</feature>
<dbReference type="Pfam" id="PF00141">
    <property type="entry name" value="peroxidase"/>
    <property type="match status" value="1"/>
</dbReference>
<feature type="binding site" evidence="15">
    <location>
        <position position="166"/>
    </location>
    <ligand>
        <name>substrate</name>
    </ligand>
</feature>
<evidence type="ECO:0000256" key="13">
    <source>
        <dbReference type="ARBA" id="ARBA00023324"/>
    </source>
</evidence>
<keyword evidence="10 16" id="KW-0408">Iron</keyword>
<evidence type="ECO:0000256" key="14">
    <source>
        <dbReference type="PIRSR" id="PIRSR600823-1"/>
    </source>
</evidence>
<evidence type="ECO:0000256" key="6">
    <source>
        <dbReference type="ARBA" id="ARBA00022617"/>
    </source>
</evidence>
<keyword evidence="7 16" id="KW-0479">Metal-binding</keyword>
<comment type="subcellular location">
    <subcellularLocation>
        <location evidence="19">Secreted</location>
    </subcellularLocation>
</comment>
<keyword evidence="19" id="KW-0964">Secreted</keyword>
<comment type="function">
    <text evidence="2">Removal of H(2)O(2), oxidation of toxic reductants, biosynthesis and degradation of lignin, suberization, auxin catabolism, response to environmental stresses such as wounding, pathogen attack and oxidative stress. These functions might be dependent on each isozyme/isoform in each plant tissue.</text>
</comment>
<dbReference type="PANTHER" id="PTHR31388:SF270">
    <property type="entry name" value="PEROXIDASE 22-RELATED"/>
    <property type="match status" value="1"/>
</dbReference>
<evidence type="ECO:0000256" key="7">
    <source>
        <dbReference type="ARBA" id="ARBA00022723"/>
    </source>
</evidence>
<protein>
    <recommendedName>
        <fullName evidence="4 19">Peroxidase</fullName>
        <ecNumber evidence="4 19">1.11.1.7</ecNumber>
    </recommendedName>
</protein>
<dbReference type="FunFam" id="1.10.520.10:FF:000009">
    <property type="entry name" value="Peroxidase"/>
    <property type="match status" value="1"/>
</dbReference>
<feature type="active site" description="Proton acceptor" evidence="14">
    <location>
        <position position="69"/>
    </location>
</feature>
<feature type="signal peptide" evidence="19">
    <location>
        <begin position="1"/>
        <end position="27"/>
    </location>
</feature>
<dbReference type="FunFam" id="1.10.420.10:FF:000001">
    <property type="entry name" value="Peroxidase"/>
    <property type="match status" value="1"/>
</dbReference>
<evidence type="ECO:0000256" key="11">
    <source>
        <dbReference type="ARBA" id="ARBA00023157"/>
    </source>
</evidence>
<name>B5U1R2_LITCN</name>
<feature type="binding site" evidence="16">
    <location>
        <position position="73"/>
    </location>
    <ligand>
        <name>Ca(2+)</name>
        <dbReference type="ChEBI" id="CHEBI:29108"/>
        <label>1</label>
    </ligand>
</feature>
<comment type="cofactor">
    <cofactor evidence="16 19">
        <name>Ca(2+)</name>
        <dbReference type="ChEBI" id="CHEBI:29108"/>
    </cofactor>
    <text evidence="16 19">Binds 2 calcium ions per subunit.</text>
</comment>
<dbReference type="EC" id="1.11.1.7" evidence="4 19"/>
<keyword evidence="8 16" id="KW-0106">Calcium</keyword>
<dbReference type="Gene3D" id="1.10.420.10">
    <property type="entry name" value="Peroxidase, domain 2"/>
    <property type="match status" value="1"/>
</dbReference>
<dbReference type="PROSITE" id="PS00436">
    <property type="entry name" value="PEROXIDASE_2"/>
    <property type="match status" value="1"/>
</dbReference>
<dbReference type="PANTHER" id="PTHR31388">
    <property type="entry name" value="PEROXIDASE 72-RELATED"/>
    <property type="match status" value="1"/>
</dbReference>
<comment type="cofactor">
    <cofactor evidence="16 19">
        <name>heme b</name>
        <dbReference type="ChEBI" id="CHEBI:60344"/>
    </cofactor>
    <text evidence="16 19">Binds 1 heme b (iron(II)-protoporphyrin IX) group per subunit.</text>
</comment>
<dbReference type="GO" id="GO:0140825">
    <property type="term" value="F:lactoperoxidase activity"/>
    <property type="evidence" value="ECO:0007669"/>
    <property type="project" value="UniProtKB-EC"/>
</dbReference>
<evidence type="ECO:0000256" key="8">
    <source>
        <dbReference type="ARBA" id="ARBA00022837"/>
    </source>
</evidence>
<keyword evidence="6 19" id="KW-0349">Heme</keyword>
<dbReference type="GO" id="GO:0005576">
    <property type="term" value="C:extracellular region"/>
    <property type="evidence" value="ECO:0007669"/>
    <property type="project" value="UniProtKB-SubCell"/>
</dbReference>
<keyword evidence="12" id="KW-0325">Glycoprotein</keyword>
<dbReference type="InterPro" id="IPR019794">
    <property type="entry name" value="Peroxidases_AS"/>
</dbReference>
<dbReference type="CDD" id="cd00693">
    <property type="entry name" value="secretory_peroxidase"/>
    <property type="match status" value="1"/>
</dbReference>
<dbReference type="AlphaFoldDB" id="B5U1R2"/>
<evidence type="ECO:0000313" key="21">
    <source>
        <dbReference type="EMBL" id="ACI03400.1"/>
    </source>
</evidence>
<feature type="chain" id="PRO_5005123513" description="Peroxidase" evidence="19">
    <location>
        <begin position="28"/>
        <end position="353"/>
    </location>
</feature>
<feature type="binding site" evidence="16">
    <location>
        <position position="257"/>
    </location>
    <ligand>
        <name>Ca(2+)</name>
        <dbReference type="ChEBI" id="CHEBI:29108"/>
        <label>2</label>
    </ligand>
</feature>
<feature type="domain" description="Plant heme peroxidase family profile" evidence="20">
    <location>
        <begin position="28"/>
        <end position="335"/>
    </location>
</feature>
<dbReference type="InterPro" id="IPR019793">
    <property type="entry name" value="Peroxidases_heam-ligand_BS"/>
</dbReference>
<dbReference type="GO" id="GO:0020037">
    <property type="term" value="F:heme binding"/>
    <property type="evidence" value="ECO:0007669"/>
    <property type="project" value="UniProtKB-UniRule"/>
</dbReference>
<reference evidence="21" key="1">
    <citation type="submission" date="2008-08" db="EMBL/GenBank/DDBJ databases">
        <title>cDNA cloning of peroxidase (POD) from litchi pericarp.</title>
        <authorList>
            <person name="Guo Z.-X."/>
            <person name="Pan T.-F."/>
            <person name="Lin L."/>
            <person name="Wang J.-B."/>
            <person name="Zhong F.-L."/>
            <person name="Pan D.-M."/>
            <person name="Lu L.-X."/>
        </authorList>
    </citation>
    <scope>NUCLEOTIDE SEQUENCE</scope>
</reference>
<dbReference type="GO" id="GO:0006979">
    <property type="term" value="P:response to oxidative stress"/>
    <property type="evidence" value="ECO:0007669"/>
    <property type="project" value="UniProtKB-UniRule"/>
</dbReference>
<feature type="binding site" evidence="16">
    <location>
        <position position="252"/>
    </location>
    <ligand>
        <name>Ca(2+)</name>
        <dbReference type="ChEBI" id="CHEBI:29108"/>
        <label>2</label>
    </ligand>
</feature>
<evidence type="ECO:0000256" key="3">
    <source>
        <dbReference type="ARBA" id="ARBA00006873"/>
    </source>
</evidence>
<feature type="site" description="Transition state stabilizer" evidence="17">
    <location>
        <position position="65"/>
    </location>
</feature>
<evidence type="ECO:0000256" key="18">
    <source>
        <dbReference type="PIRSR" id="PIRSR600823-5"/>
    </source>
</evidence>
<comment type="similarity">
    <text evidence="3">Belongs to the peroxidase family. Ascorbate peroxidase subfamily.</text>
</comment>
<dbReference type="GO" id="GO:0042744">
    <property type="term" value="P:hydrogen peroxide catabolic process"/>
    <property type="evidence" value="ECO:0007669"/>
    <property type="project" value="UniProtKB-KW"/>
</dbReference>
<feature type="disulfide bond" evidence="18">
    <location>
        <begin position="71"/>
        <end position="76"/>
    </location>
</feature>
<dbReference type="PRINTS" id="PR00461">
    <property type="entry name" value="PLPEROXIDASE"/>
</dbReference>
<evidence type="ECO:0000256" key="12">
    <source>
        <dbReference type="ARBA" id="ARBA00023180"/>
    </source>
</evidence>
<evidence type="ECO:0000256" key="16">
    <source>
        <dbReference type="PIRSR" id="PIRSR600823-3"/>
    </source>
</evidence>
<dbReference type="PROSITE" id="PS00435">
    <property type="entry name" value="PEROXIDASE_1"/>
    <property type="match status" value="1"/>
</dbReference>
<dbReference type="InterPro" id="IPR000823">
    <property type="entry name" value="Peroxidase_pln"/>
</dbReference>
<feature type="binding site" evidence="16">
    <location>
        <position position="91"/>
    </location>
    <ligand>
        <name>Ca(2+)</name>
        <dbReference type="ChEBI" id="CHEBI:29108"/>
        <label>1</label>
    </ligand>
</feature>
<dbReference type="InterPro" id="IPR033905">
    <property type="entry name" value="Secretory_peroxidase"/>
</dbReference>
<proteinExistence type="evidence at transcript level"/>
<dbReference type="SMR" id="B5U1R2"/>
<comment type="catalytic activity">
    <reaction evidence="1 19">
        <text>2 a phenolic donor + H2O2 = 2 a phenolic radical donor + 2 H2O</text>
        <dbReference type="Rhea" id="RHEA:56136"/>
        <dbReference type="ChEBI" id="CHEBI:15377"/>
        <dbReference type="ChEBI" id="CHEBI:16240"/>
        <dbReference type="ChEBI" id="CHEBI:139520"/>
        <dbReference type="ChEBI" id="CHEBI:139521"/>
        <dbReference type="EC" id="1.11.1.7"/>
    </reaction>
</comment>
<feature type="binding site" evidence="16">
    <location>
        <position position="75"/>
    </location>
    <ligand>
        <name>Ca(2+)</name>
        <dbReference type="ChEBI" id="CHEBI:29108"/>
        <label>1</label>
    </ligand>
</feature>
<dbReference type="Gene3D" id="1.10.520.10">
    <property type="match status" value="1"/>
</dbReference>
<evidence type="ECO:0000256" key="15">
    <source>
        <dbReference type="PIRSR" id="PIRSR600823-2"/>
    </source>
</evidence>
<evidence type="ECO:0000256" key="10">
    <source>
        <dbReference type="ARBA" id="ARBA00023004"/>
    </source>
</evidence>
<evidence type="ECO:0000256" key="5">
    <source>
        <dbReference type="ARBA" id="ARBA00022559"/>
    </source>
</evidence>
<keyword evidence="11 18" id="KW-1015">Disulfide bond</keyword>
<feature type="disulfide bond" evidence="18">
    <location>
        <begin position="204"/>
        <end position="236"/>
    </location>
</feature>
<keyword evidence="9 19" id="KW-0560">Oxidoreductase</keyword>
<dbReference type="PRINTS" id="PR00458">
    <property type="entry name" value="PEROXIDASE"/>
</dbReference>
<keyword evidence="5 19" id="KW-0575">Peroxidase</keyword>
<sequence>MSSLFHHLLAALFCAACLLQASTTCYAQLSPTFYDQTCPNVSGIISSVLQQAFVSDIRIGASLLRLHFHDCFVNGCDGSILLDNSATIESEKEAAANNNSARGFSVVDSMKAALESACPGLVSCADILAVAAERSVFLSGGPSWSVPLGRRDSLTASRALANLTIPGPFDSLEELKRKFTNVGLNNNTDLVSLSGGHTFGRAQCRTFRPRLFNFNNTNSPDPTLNTTYLATLQQICPQGGNDSVLTDLDLTTTDTFDKNYFSNLESLNGLLQSDQELFSTPGNDTAPDTAPIVSNFSSNQTAFFESFVVSMIRMGNLSPLTGTDGEIRLNCSVVNGASSITRPSSDADLISSI</sequence>
<feature type="binding site" evidence="16">
    <location>
        <position position="77"/>
    </location>
    <ligand>
        <name>Ca(2+)</name>
        <dbReference type="ChEBI" id="CHEBI:29108"/>
        <label>1</label>
    </ligand>
</feature>
<evidence type="ECO:0000256" key="2">
    <source>
        <dbReference type="ARBA" id="ARBA00002322"/>
    </source>
</evidence>
<feature type="binding site" evidence="16">
    <location>
        <position position="249"/>
    </location>
    <ligand>
        <name>Ca(2+)</name>
        <dbReference type="ChEBI" id="CHEBI:29108"/>
        <label>2</label>
    </ligand>
</feature>
<evidence type="ECO:0000256" key="1">
    <source>
        <dbReference type="ARBA" id="ARBA00000189"/>
    </source>
</evidence>
<feature type="binding site" evidence="16">
    <location>
        <position position="70"/>
    </location>
    <ligand>
        <name>Ca(2+)</name>
        <dbReference type="ChEBI" id="CHEBI:29108"/>
        <label>1</label>
    </ligand>
</feature>
<evidence type="ECO:0000256" key="19">
    <source>
        <dbReference type="RuleBase" id="RU362060"/>
    </source>
</evidence>
<dbReference type="GO" id="GO:0046872">
    <property type="term" value="F:metal ion binding"/>
    <property type="evidence" value="ECO:0007669"/>
    <property type="project" value="UniProtKB-UniRule"/>
</dbReference>
<dbReference type="InterPro" id="IPR002016">
    <property type="entry name" value="Haem_peroxidase"/>
</dbReference>
<feature type="binding site" evidence="16">
    <location>
        <position position="198"/>
    </location>
    <ligand>
        <name>Ca(2+)</name>
        <dbReference type="ChEBI" id="CHEBI:29108"/>
        <label>2</label>
    </ligand>
</feature>
<dbReference type="SUPFAM" id="SSF48113">
    <property type="entry name" value="Heme-dependent peroxidases"/>
    <property type="match status" value="1"/>
</dbReference>
<feature type="disulfide bond" evidence="18">
    <location>
        <begin position="124"/>
        <end position="331"/>
    </location>
</feature>
<accession>B5U1R2</accession>
<dbReference type="InterPro" id="IPR010255">
    <property type="entry name" value="Haem_peroxidase_sf"/>
</dbReference>
<organism evidence="21">
    <name type="scientific">Litchi chinensis</name>
    <name type="common">Lychee</name>
    <dbReference type="NCBI Taxonomy" id="151069"/>
    <lineage>
        <taxon>Eukaryota</taxon>
        <taxon>Viridiplantae</taxon>
        <taxon>Streptophyta</taxon>
        <taxon>Embryophyta</taxon>
        <taxon>Tracheophyta</taxon>
        <taxon>Spermatophyta</taxon>
        <taxon>Magnoliopsida</taxon>
        <taxon>eudicotyledons</taxon>
        <taxon>Gunneridae</taxon>
        <taxon>Pentapetalae</taxon>
        <taxon>rosids</taxon>
        <taxon>malvids</taxon>
        <taxon>Sapindales</taxon>
        <taxon>Sapindaceae</taxon>
        <taxon>Litchi</taxon>
    </lineage>
</organism>
<keyword evidence="13 19" id="KW-0376">Hydrogen peroxide</keyword>
<keyword evidence="19" id="KW-0732">Signal</keyword>